<feature type="compositionally biased region" description="Basic and acidic residues" evidence="1">
    <location>
        <begin position="165"/>
        <end position="185"/>
    </location>
</feature>
<proteinExistence type="predicted"/>
<gene>
    <name evidence="3" type="ORF">ADK34_32175</name>
</gene>
<accession>A0A0L8JFU5</accession>
<reference evidence="3 4" key="1">
    <citation type="submission" date="2015-06" db="EMBL/GenBank/DDBJ databases">
        <authorList>
            <person name="Hoefler B.C."/>
            <person name="Straight P.D."/>
        </authorList>
    </citation>
    <scope>NUCLEOTIDE SEQUENCE [LARGE SCALE GENOMIC DNA]</scope>
    <source>
        <strain evidence="3 4">NRRL 3427</strain>
    </source>
</reference>
<feature type="region of interest" description="Disordered" evidence="1">
    <location>
        <begin position="1"/>
        <end position="27"/>
    </location>
</feature>
<keyword evidence="2" id="KW-0812">Transmembrane</keyword>
<feature type="region of interest" description="Disordered" evidence="1">
    <location>
        <begin position="165"/>
        <end position="192"/>
    </location>
</feature>
<name>A0A0L8JFU5_STRVR</name>
<evidence type="ECO:0000313" key="3">
    <source>
        <dbReference type="EMBL" id="KOG12491.1"/>
    </source>
</evidence>
<dbReference type="PATRIC" id="fig|1938.6.peg.6921"/>
<keyword evidence="2" id="KW-1133">Transmembrane helix</keyword>
<feature type="compositionally biased region" description="Low complexity" evidence="1">
    <location>
        <begin position="11"/>
        <end position="23"/>
    </location>
</feature>
<feature type="transmembrane region" description="Helical" evidence="2">
    <location>
        <begin position="137"/>
        <end position="158"/>
    </location>
</feature>
<keyword evidence="2" id="KW-0472">Membrane</keyword>
<feature type="transmembrane region" description="Helical" evidence="2">
    <location>
        <begin position="97"/>
        <end position="117"/>
    </location>
</feature>
<evidence type="ECO:0000313" key="4">
    <source>
        <dbReference type="Proteomes" id="UP000037023"/>
    </source>
</evidence>
<dbReference type="AlphaFoldDB" id="A0A0L8JFU5"/>
<dbReference type="Proteomes" id="UP000037023">
    <property type="component" value="Unassembled WGS sequence"/>
</dbReference>
<comment type="caution">
    <text evidence="3">The sequence shown here is derived from an EMBL/GenBank/DDBJ whole genome shotgun (WGS) entry which is preliminary data.</text>
</comment>
<sequence>MGHTAGGAVKPESGAESESVPESVPEPVPGPVSAVRYALGVLGLLLIGIGGRHLASQPDPYDVLVWLGGALVLHDGVLAPLVLAVGLLVAAVPARRVVRGALVTGGALVLVTLPLLLRPGVPPNPSALPLPYARNLLLLLAVVTGVTVVWVGLTRLRWRGTPGVRDKRAMSSEVDSRAPEGREPDSQAPPEG</sequence>
<organism evidence="3 4">
    <name type="scientific">Streptomyces viridochromogenes</name>
    <dbReference type="NCBI Taxonomy" id="1938"/>
    <lineage>
        <taxon>Bacteria</taxon>
        <taxon>Bacillati</taxon>
        <taxon>Actinomycetota</taxon>
        <taxon>Actinomycetes</taxon>
        <taxon>Kitasatosporales</taxon>
        <taxon>Streptomycetaceae</taxon>
        <taxon>Streptomyces</taxon>
    </lineage>
</organism>
<protein>
    <submittedName>
        <fullName evidence="3">Uncharacterized protein</fullName>
    </submittedName>
</protein>
<evidence type="ECO:0000256" key="2">
    <source>
        <dbReference type="SAM" id="Phobius"/>
    </source>
</evidence>
<evidence type="ECO:0000256" key="1">
    <source>
        <dbReference type="SAM" id="MobiDB-lite"/>
    </source>
</evidence>
<dbReference type="EMBL" id="LGUP01000381">
    <property type="protein sequence ID" value="KOG12491.1"/>
    <property type="molecule type" value="Genomic_DNA"/>
</dbReference>
<feature type="transmembrane region" description="Helical" evidence="2">
    <location>
        <begin position="34"/>
        <end position="51"/>
    </location>
</feature>
<feature type="transmembrane region" description="Helical" evidence="2">
    <location>
        <begin position="63"/>
        <end position="90"/>
    </location>
</feature>